<protein>
    <submittedName>
        <fullName evidence="1">Uncharacterized protein</fullName>
    </submittedName>
</protein>
<reference evidence="1 2" key="1">
    <citation type="journal article" date="2020" name="Fungal Divers.">
        <title>Resolving the Mortierellaceae phylogeny through synthesis of multi-gene phylogenetics and phylogenomics.</title>
        <authorList>
            <person name="Vandepol N."/>
            <person name="Liber J."/>
            <person name="Desiro A."/>
            <person name="Na H."/>
            <person name="Kennedy M."/>
            <person name="Barry K."/>
            <person name="Grigoriev I.V."/>
            <person name="Miller A.N."/>
            <person name="O'Donnell K."/>
            <person name="Stajich J.E."/>
            <person name="Bonito G."/>
        </authorList>
    </citation>
    <scope>NUCLEOTIDE SEQUENCE [LARGE SCALE GENOMIC DNA]</scope>
    <source>
        <strain evidence="1 2">AD045</strain>
    </source>
</reference>
<keyword evidence="2" id="KW-1185">Reference proteome</keyword>
<sequence length="335" mass="36513">MVSSLPLQVSIGLMFHEIGLSHPQSTSYADVHVGGRGFAAYFVVDSLNMDVLDFVEGVDDPLRRDVPAFVQRRPLPPATSACNKSMKKDGEGDEDEVDECMQCKFEKGNTSGTDTSVGAMEAASAFRPIEFEIDTTSITIPQCLPALLFDPCDSDRYGHGSRRPVKIVDMMSIAGKKQQQLGMTEACFRTCFVVPDECLSSSFAVRSDLLPLIRSNAQQQQQGIQEQCHRNNLFGTDAVVGGRCSRNSTWASGAPAGQGGGFGAGGQIEDPDLRLVWVDLEVPSSGGGRYGRQDQQGQEKEEGRVRAQALVRGSDLERVFVVRQALEQRIRALFD</sequence>
<gene>
    <name evidence="1" type="ORF">BGZ96_001729</name>
</gene>
<accession>A0ABQ7KI74</accession>
<comment type="caution">
    <text evidence="1">The sequence shown here is derived from an EMBL/GenBank/DDBJ whole genome shotgun (WGS) entry which is preliminary data.</text>
</comment>
<proteinExistence type="predicted"/>
<evidence type="ECO:0000313" key="2">
    <source>
        <dbReference type="Proteomes" id="UP001194696"/>
    </source>
</evidence>
<dbReference type="Proteomes" id="UP001194696">
    <property type="component" value="Unassembled WGS sequence"/>
</dbReference>
<dbReference type="EMBL" id="JAAAIM010000013">
    <property type="protein sequence ID" value="KAG0298184.1"/>
    <property type="molecule type" value="Genomic_DNA"/>
</dbReference>
<name>A0ABQ7KI74_9FUNG</name>
<organism evidence="1 2">
    <name type="scientific">Linnemannia gamsii</name>
    <dbReference type="NCBI Taxonomy" id="64522"/>
    <lineage>
        <taxon>Eukaryota</taxon>
        <taxon>Fungi</taxon>
        <taxon>Fungi incertae sedis</taxon>
        <taxon>Mucoromycota</taxon>
        <taxon>Mortierellomycotina</taxon>
        <taxon>Mortierellomycetes</taxon>
        <taxon>Mortierellales</taxon>
        <taxon>Mortierellaceae</taxon>
        <taxon>Linnemannia</taxon>
    </lineage>
</organism>
<evidence type="ECO:0000313" key="1">
    <source>
        <dbReference type="EMBL" id="KAG0298184.1"/>
    </source>
</evidence>